<accession>A0A2G2XS85</accession>
<dbReference type="Pfam" id="PF00004">
    <property type="entry name" value="AAA"/>
    <property type="match status" value="1"/>
</dbReference>
<dbReference type="EMBL" id="MLFT02000001">
    <property type="protein sequence ID" value="PHT60356.1"/>
    <property type="molecule type" value="Genomic_DNA"/>
</dbReference>
<sequence>MITIRTRDFTWMNSPLFSRYKYEDDPQESLDGLEKITDIMGVTDSESAELAVYRLQRGFGVDLETGFLLYGPPGCGKTLIAKAVANEAGANFIHIKGPEILNCLVGESELSIRKIFYRARTCSPCIVFFDEVDSLTTNRDKDAGSWVIERILNQLLIELDGADQRKAILRPGRLGKLLYLPLPSPDERGLILKALARKKPIDSSVDLVAIGRDDACKKFSGADLAALMNEGAMVALEDKLMAIGTGLGDTPSTFKESHFKQALKKISPSVSDEQIELYESFRAE</sequence>
<evidence type="ECO:0000313" key="5">
    <source>
        <dbReference type="Proteomes" id="UP000224567"/>
    </source>
</evidence>
<dbReference type="PANTHER" id="PTHR23077:SF171">
    <property type="entry name" value="NUCLEAR VALOSIN-CONTAINING PROTEIN-LIKE"/>
    <property type="match status" value="1"/>
</dbReference>
<dbReference type="GO" id="GO:1990275">
    <property type="term" value="F:preribosome binding"/>
    <property type="evidence" value="ECO:0007669"/>
    <property type="project" value="TreeGrafter"/>
</dbReference>
<dbReference type="InterPro" id="IPR003959">
    <property type="entry name" value="ATPase_AAA_core"/>
</dbReference>
<dbReference type="Gene3D" id="1.10.8.60">
    <property type="match status" value="1"/>
</dbReference>
<name>A0A2G2XS85_CAPBA</name>
<dbReference type="SMART" id="SM00382">
    <property type="entry name" value="AAA"/>
    <property type="match status" value="1"/>
</dbReference>
<dbReference type="OrthoDB" id="1220309at2759"/>
<evidence type="ECO:0000256" key="1">
    <source>
        <dbReference type="ARBA" id="ARBA00022741"/>
    </source>
</evidence>
<organism evidence="4 5">
    <name type="scientific">Capsicum baccatum</name>
    <name type="common">Peruvian pepper</name>
    <dbReference type="NCBI Taxonomy" id="33114"/>
    <lineage>
        <taxon>Eukaryota</taxon>
        <taxon>Viridiplantae</taxon>
        <taxon>Streptophyta</taxon>
        <taxon>Embryophyta</taxon>
        <taxon>Tracheophyta</taxon>
        <taxon>Spermatophyta</taxon>
        <taxon>Magnoliopsida</taxon>
        <taxon>eudicotyledons</taxon>
        <taxon>Gunneridae</taxon>
        <taxon>Pentapetalae</taxon>
        <taxon>asterids</taxon>
        <taxon>lamiids</taxon>
        <taxon>Solanales</taxon>
        <taxon>Solanaceae</taxon>
        <taxon>Solanoideae</taxon>
        <taxon>Capsiceae</taxon>
        <taxon>Capsicum</taxon>
    </lineage>
</organism>
<reference evidence="5" key="2">
    <citation type="journal article" date="2017" name="J. Anim. Genet.">
        <title>Multiple reference genome sequences of hot pepper reveal the massive evolution of plant disease resistance genes by retroduplication.</title>
        <authorList>
            <person name="Kim S."/>
            <person name="Park J."/>
            <person name="Yeom S.-I."/>
            <person name="Kim Y.-M."/>
            <person name="Seo E."/>
            <person name="Kim K.-T."/>
            <person name="Kim M.-S."/>
            <person name="Lee J.M."/>
            <person name="Cheong K."/>
            <person name="Shin H.-S."/>
            <person name="Kim S.-B."/>
            <person name="Han K."/>
            <person name="Lee J."/>
            <person name="Park M."/>
            <person name="Lee H.-A."/>
            <person name="Lee H.-Y."/>
            <person name="Lee Y."/>
            <person name="Oh S."/>
            <person name="Lee J.H."/>
            <person name="Choi E."/>
            <person name="Choi E."/>
            <person name="Lee S.E."/>
            <person name="Jeon J."/>
            <person name="Kim H."/>
            <person name="Choi G."/>
            <person name="Song H."/>
            <person name="Lee J."/>
            <person name="Lee S.-C."/>
            <person name="Kwon J.-K."/>
            <person name="Lee H.-Y."/>
            <person name="Koo N."/>
            <person name="Hong Y."/>
            <person name="Kim R.W."/>
            <person name="Kang W.-H."/>
            <person name="Huh J.H."/>
            <person name="Kang B.-C."/>
            <person name="Yang T.-J."/>
            <person name="Lee Y.-H."/>
            <person name="Bennetzen J.L."/>
            <person name="Choi D."/>
        </authorList>
    </citation>
    <scope>NUCLEOTIDE SEQUENCE [LARGE SCALE GENOMIC DNA]</scope>
    <source>
        <strain evidence="5">cv. PBC81</strain>
    </source>
</reference>
<dbReference type="GO" id="GO:0005524">
    <property type="term" value="F:ATP binding"/>
    <property type="evidence" value="ECO:0007669"/>
    <property type="project" value="UniProtKB-KW"/>
</dbReference>
<dbReference type="GO" id="GO:0005634">
    <property type="term" value="C:nucleus"/>
    <property type="evidence" value="ECO:0007669"/>
    <property type="project" value="TreeGrafter"/>
</dbReference>
<dbReference type="GO" id="GO:0003723">
    <property type="term" value="F:RNA binding"/>
    <property type="evidence" value="ECO:0007669"/>
    <property type="project" value="TreeGrafter"/>
</dbReference>
<evidence type="ECO:0000259" key="3">
    <source>
        <dbReference type="SMART" id="SM00382"/>
    </source>
</evidence>
<dbReference type="STRING" id="33114.A0A2G2XS85"/>
<proteinExistence type="predicted"/>
<dbReference type="SUPFAM" id="SSF52540">
    <property type="entry name" value="P-loop containing nucleoside triphosphate hydrolases"/>
    <property type="match status" value="1"/>
</dbReference>
<dbReference type="GO" id="GO:0016887">
    <property type="term" value="F:ATP hydrolysis activity"/>
    <property type="evidence" value="ECO:0007669"/>
    <property type="project" value="InterPro"/>
</dbReference>
<dbReference type="Proteomes" id="UP000224567">
    <property type="component" value="Unassembled WGS sequence"/>
</dbReference>
<keyword evidence="2" id="KW-0067">ATP-binding</keyword>
<dbReference type="PANTHER" id="PTHR23077">
    <property type="entry name" value="AAA-FAMILY ATPASE"/>
    <property type="match status" value="1"/>
</dbReference>
<keyword evidence="1" id="KW-0547">Nucleotide-binding</keyword>
<keyword evidence="5" id="KW-1185">Reference proteome</keyword>
<dbReference type="AlphaFoldDB" id="A0A2G2XS85"/>
<dbReference type="GO" id="GO:0051301">
    <property type="term" value="P:cell division"/>
    <property type="evidence" value="ECO:0007669"/>
    <property type="project" value="UniProtKB-KW"/>
</dbReference>
<gene>
    <name evidence="4" type="ORF">CQW23_02719</name>
</gene>
<reference evidence="4 5" key="1">
    <citation type="journal article" date="2017" name="Genome Biol.">
        <title>New reference genome sequences of hot pepper reveal the massive evolution of plant disease-resistance genes by retroduplication.</title>
        <authorList>
            <person name="Kim S."/>
            <person name="Park J."/>
            <person name="Yeom S.I."/>
            <person name="Kim Y.M."/>
            <person name="Seo E."/>
            <person name="Kim K.T."/>
            <person name="Kim M.S."/>
            <person name="Lee J.M."/>
            <person name="Cheong K."/>
            <person name="Shin H.S."/>
            <person name="Kim S.B."/>
            <person name="Han K."/>
            <person name="Lee J."/>
            <person name="Park M."/>
            <person name="Lee H.A."/>
            <person name="Lee H.Y."/>
            <person name="Lee Y."/>
            <person name="Oh S."/>
            <person name="Lee J.H."/>
            <person name="Choi E."/>
            <person name="Choi E."/>
            <person name="Lee S.E."/>
            <person name="Jeon J."/>
            <person name="Kim H."/>
            <person name="Choi G."/>
            <person name="Song H."/>
            <person name="Lee J."/>
            <person name="Lee S.C."/>
            <person name="Kwon J.K."/>
            <person name="Lee H.Y."/>
            <person name="Koo N."/>
            <person name="Hong Y."/>
            <person name="Kim R.W."/>
            <person name="Kang W.H."/>
            <person name="Huh J.H."/>
            <person name="Kang B.C."/>
            <person name="Yang T.J."/>
            <person name="Lee Y.H."/>
            <person name="Bennetzen J.L."/>
            <person name="Choi D."/>
        </authorList>
    </citation>
    <scope>NUCLEOTIDE SEQUENCE [LARGE SCALE GENOMIC DNA]</scope>
    <source>
        <strain evidence="5">cv. PBC81</strain>
    </source>
</reference>
<evidence type="ECO:0000313" key="4">
    <source>
        <dbReference type="EMBL" id="PHT60356.1"/>
    </source>
</evidence>
<dbReference type="InterPro" id="IPR050168">
    <property type="entry name" value="AAA_ATPase_domain"/>
</dbReference>
<dbReference type="InterPro" id="IPR027417">
    <property type="entry name" value="P-loop_NTPase"/>
</dbReference>
<evidence type="ECO:0000256" key="2">
    <source>
        <dbReference type="ARBA" id="ARBA00022840"/>
    </source>
</evidence>
<feature type="domain" description="AAA+ ATPase" evidence="3">
    <location>
        <begin position="63"/>
        <end position="184"/>
    </location>
</feature>
<dbReference type="GO" id="GO:0042254">
    <property type="term" value="P:ribosome biogenesis"/>
    <property type="evidence" value="ECO:0007669"/>
    <property type="project" value="TreeGrafter"/>
</dbReference>
<dbReference type="Gene3D" id="3.40.50.300">
    <property type="entry name" value="P-loop containing nucleotide triphosphate hydrolases"/>
    <property type="match status" value="1"/>
</dbReference>
<dbReference type="InterPro" id="IPR003593">
    <property type="entry name" value="AAA+_ATPase"/>
</dbReference>
<protein>
    <submittedName>
        <fullName evidence="4">Cell division control protein 48-like protein C</fullName>
    </submittedName>
</protein>
<comment type="caution">
    <text evidence="4">The sequence shown here is derived from an EMBL/GenBank/DDBJ whole genome shotgun (WGS) entry which is preliminary data.</text>
</comment>